<dbReference type="SMART" id="SM00028">
    <property type="entry name" value="TPR"/>
    <property type="match status" value="1"/>
</dbReference>
<dbReference type="Proteomes" id="UP001596310">
    <property type="component" value="Unassembled WGS sequence"/>
</dbReference>
<dbReference type="PROSITE" id="PS50005">
    <property type="entry name" value="TPR"/>
    <property type="match status" value="1"/>
</dbReference>
<dbReference type="RefSeq" id="WP_125601737.1">
    <property type="nucleotide sequence ID" value="NZ_JBHSSM010000037.1"/>
</dbReference>
<keyword evidence="3" id="KW-1185">Reference proteome</keyword>
<comment type="caution">
    <text evidence="2">The sequence shown here is derived from an EMBL/GenBank/DDBJ whole genome shotgun (WGS) entry which is preliminary data.</text>
</comment>
<organism evidence="2 3">
    <name type="scientific">Lapidilactobacillus achengensis</name>
    <dbReference type="NCBI Taxonomy" id="2486000"/>
    <lineage>
        <taxon>Bacteria</taxon>
        <taxon>Bacillati</taxon>
        <taxon>Bacillota</taxon>
        <taxon>Bacilli</taxon>
        <taxon>Lactobacillales</taxon>
        <taxon>Lactobacillaceae</taxon>
        <taxon>Lapidilactobacillus</taxon>
    </lineage>
</organism>
<accession>A0ABW1UUQ2</accession>
<reference evidence="3" key="1">
    <citation type="journal article" date="2019" name="Int. J. Syst. Evol. Microbiol.">
        <title>The Global Catalogue of Microorganisms (GCM) 10K type strain sequencing project: providing services to taxonomists for standard genome sequencing and annotation.</title>
        <authorList>
            <consortium name="The Broad Institute Genomics Platform"/>
            <consortium name="The Broad Institute Genome Sequencing Center for Infectious Disease"/>
            <person name="Wu L."/>
            <person name="Ma J."/>
        </authorList>
    </citation>
    <scope>NUCLEOTIDE SEQUENCE [LARGE SCALE GENOMIC DNA]</scope>
    <source>
        <strain evidence="3">CCM 8897</strain>
    </source>
</reference>
<gene>
    <name evidence="2" type="ORF">ACFQHW_12380</name>
</gene>
<feature type="repeat" description="TPR" evidence="1">
    <location>
        <begin position="8"/>
        <end position="41"/>
    </location>
</feature>
<dbReference type="SUPFAM" id="SSF48452">
    <property type="entry name" value="TPR-like"/>
    <property type="match status" value="1"/>
</dbReference>
<dbReference type="InterPro" id="IPR019734">
    <property type="entry name" value="TPR_rpt"/>
</dbReference>
<evidence type="ECO:0000313" key="3">
    <source>
        <dbReference type="Proteomes" id="UP001596310"/>
    </source>
</evidence>
<sequence length="312" mass="35096">MSQFPESVQSLMTLAAEAAEQDNYSQALKYLNQALAIEPDFTVIQAYLETAKAAESQPALRQLLRAPETVQAFATARRLPDYWQALWSAGLYLTLDQSGYDLAQNQAALNGTDLTTWQAWVQRVGELKLSASEFAQWENRLQQLTLTQLNGDVADFFTDLATLPPQSFYRLSQTLLLNALLSPVIRFQLLLELAAMSQTKDLSIFWQGEVRQFSTQALQRFEQSEPYVTLRAGIDVAIESGQLADSQRDLAQSNLLTYLMLTAPFSQAELQPLAAWQQLVLTGRVPTDVSQQTRAHLNFWQGEETKLLRSLQ</sequence>
<dbReference type="EMBL" id="JBHSSM010000037">
    <property type="protein sequence ID" value="MFC6316360.1"/>
    <property type="molecule type" value="Genomic_DNA"/>
</dbReference>
<keyword evidence="1" id="KW-0802">TPR repeat</keyword>
<protein>
    <recommendedName>
        <fullName evidence="4">TPR repeat-containing protein</fullName>
    </recommendedName>
</protein>
<evidence type="ECO:0008006" key="4">
    <source>
        <dbReference type="Google" id="ProtNLM"/>
    </source>
</evidence>
<evidence type="ECO:0000256" key="1">
    <source>
        <dbReference type="PROSITE-ProRule" id="PRU00339"/>
    </source>
</evidence>
<dbReference type="InterPro" id="IPR011990">
    <property type="entry name" value="TPR-like_helical_dom_sf"/>
</dbReference>
<dbReference type="Gene3D" id="1.25.40.10">
    <property type="entry name" value="Tetratricopeptide repeat domain"/>
    <property type="match status" value="1"/>
</dbReference>
<proteinExistence type="predicted"/>
<name>A0ABW1UUQ2_9LACO</name>
<evidence type="ECO:0000313" key="2">
    <source>
        <dbReference type="EMBL" id="MFC6316360.1"/>
    </source>
</evidence>